<dbReference type="Proteomes" id="UP001251524">
    <property type="component" value="Unassembled WGS sequence"/>
</dbReference>
<sequence>MKADAARPVLTPTQARLLHLSAQGLLARPRRRADKSELQSAIARMQLLQIDTIHVVARSPYLVLFSRVGAYPAAWLEQLLAERAVFEVWAHEACFAPMDDYVLHRSAFAQREHHWAIRHALRIRDAHEQDIARLLSHIREKGAVRAADFERDAAGNPGGWWGWKDEKRWLEAAFALGQLMVTRRENFHRVYDLAERVAGEARADWASACLDADTVRRETILKSVQALGIAPARWIADYFRTRPRLRDADLDPFVAEGALLRVSVKGWDTPGYVHPMHAPQLAQAAAGRLRATHSALLSPFDPVVWDRARASELFGFDYTLECYTPEPKRRYGYFVLPILVRGRLVGRLDAKAHRRDGVFEVKALYLEDGVVADEALTADIARAIDDCARWHGTPKVELVRCRPAAFAKPLKASLAALR</sequence>
<comment type="caution">
    <text evidence="1">The sequence shown here is derived from an EMBL/GenBank/DDBJ whole genome shotgun (WGS) entry which is preliminary data.</text>
</comment>
<dbReference type="Pfam" id="PF06224">
    <property type="entry name" value="AlkZ-like"/>
    <property type="match status" value="1"/>
</dbReference>
<dbReference type="PANTHER" id="PTHR30528:SF0">
    <property type="entry name" value="CYTOPLASMIC PROTEIN"/>
    <property type="match status" value="1"/>
</dbReference>
<proteinExistence type="predicted"/>
<evidence type="ECO:0000313" key="2">
    <source>
        <dbReference type="Proteomes" id="UP001251524"/>
    </source>
</evidence>
<protein>
    <submittedName>
        <fullName evidence="1">Uncharacterized protein YcaQ</fullName>
    </submittedName>
</protein>
<dbReference type="InterPro" id="IPR009351">
    <property type="entry name" value="AlkZ-like"/>
</dbReference>
<keyword evidence="2" id="KW-1185">Reference proteome</keyword>
<dbReference type="EMBL" id="JAVDVY010000002">
    <property type="protein sequence ID" value="MDR7134690.1"/>
    <property type="molecule type" value="Genomic_DNA"/>
</dbReference>
<dbReference type="RefSeq" id="WP_310061476.1">
    <property type="nucleotide sequence ID" value="NZ_JAVDVY010000002.1"/>
</dbReference>
<organism evidence="1 2">
    <name type="scientific">Lysobacter niastensis</name>
    <dbReference type="NCBI Taxonomy" id="380629"/>
    <lineage>
        <taxon>Bacteria</taxon>
        <taxon>Pseudomonadati</taxon>
        <taxon>Pseudomonadota</taxon>
        <taxon>Gammaproteobacteria</taxon>
        <taxon>Lysobacterales</taxon>
        <taxon>Lysobacteraceae</taxon>
        <taxon>Lysobacter</taxon>
    </lineage>
</organism>
<evidence type="ECO:0000313" key="1">
    <source>
        <dbReference type="EMBL" id="MDR7134690.1"/>
    </source>
</evidence>
<name>A0ABU1WAQ4_9GAMM</name>
<reference evidence="1 2" key="1">
    <citation type="submission" date="2023-07" db="EMBL/GenBank/DDBJ databases">
        <title>Sorghum-associated microbial communities from plants grown in Nebraska, USA.</title>
        <authorList>
            <person name="Schachtman D."/>
        </authorList>
    </citation>
    <scope>NUCLEOTIDE SEQUENCE [LARGE SCALE GENOMIC DNA]</scope>
    <source>
        <strain evidence="1 2">BE198</strain>
    </source>
</reference>
<dbReference type="PANTHER" id="PTHR30528">
    <property type="entry name" value="CYTOPLASMIC PROTEIN"/>
    <property type="match status" value="1"/>
</dbReference>
<gene>
    <name evidence="1" type="ORF">J2X06_001899</name>
</gene>
<accession>A0ABU1WAQ4</accession>